<dbReference type="InterPro" id="IPR040887">
    <property type="entry name" value="AUDH_Cupin"/>
</dbReference>
<feature type="domain" description="Aldos-2-ulose dehydratase/isomerase (AUDH) Cupin" evidence="1">
    <location>
        <begin position="424"/>
        <end position="758"/>
    </location>
</feature>
<dbReference type="Pfam" id="PF22301">
    <property type="entry name" value="AUDH_beta_propeller"/>
    <property type="match status" value="1"/>
</dbReference>
<organism evidence="3 4">
    <name type="scientific">Pyrrhoderma noxium</name>
    <dbReference type="NCBI Taxonomy" id="2282107"/>
    <lineage>
        <taxon>Eukaryota</taxon>
        <taxon>Fungi</taxon>
        <taxon>Dikarya</taxon>
        <taxon>Basidiomycota</taxon>
        <taxon>Agaricomycotina</taxon>
        <taxon>Agaricomycetes</taxon>
        <taxon>Hymenochaetales</taxon>
        <taxon>Hymenochaetaceae</taxon>
        <taxon>Pyrrhoderma</taxon>
    </lineage>
</organism>
<dbReference type="EMBL" id="NBII01000002">
    <property type="protein sequence ID" value="PAV22711.1"/>
    <property type="molecule type" value="Genomic_DNA"/>
</dbReference>
<proteinExistence type="predicted"/>
<dbReference type="AlphaFoldDB" id="A0A286UT04"/>
<dbReference type="OrthoDB" id="5378718at2759"/>
<gene>
    <name evidence="3" type="ORF">PNOK_0266800</name>
</gene>
<evidence type="ECO:0000259" key="2">
    <source>
        <dbReference type="Pfam" id="PF22301"/>
    </source>
</evidence>
<dbReference type="InterPro" id="IPR028994">
    <property type="entry name" value="Integrin_alpha_N"/>
</dbReference>
<dbReference type="InParanoid" id="A0A286UT04"/>
<name>A0A286UT04_9AGAM</name>
<dbReference type="SUPFAM" id="SSF69318">
    <property type="entry name" value="Integrin alpha N-terminal domain"/>
    <property type="match status" value="1"/>
</dbReference>
<evidence type="ECO:0000313" key="3">
    <source>
        <dbReference type="EMBL" id="PAV22711.1"/>
    </source>
</evidence>
<evidence type="ECO:0000259" key="1">
    <source>
        <dbReference type="Pfam" id="PF18637"/>
    </source>
</evidence>
<dbReference type="Gene3D" id="2.60.120.990">
    <property type="match status" value="1"/>
</dbReference>
<dbReference type="Pfam" id="PF18637">
    <property type="entry name" value="AUDH_Cupin"/>
    <property type="match status" value="1"/>
</dbReference>
<dbReference type="GO" id="GO:0007229">
    <property type="term" value="P:integrin-mediated signaling pathway"/>
    <property type="evidence" value="ECO:0007669"/>
    <property type="project" value="UniProtKB-KW"/>
</dbReference>
<dbReference type="InterPro" id="IPR054583">
    <property type="entry name" value="Beta-prop_AUDH"/>
</dbReference>
<reference evidence="3 4" key="1">
    <citation type="journal article" date="2017" name="Mol. Ecol.">
        <title>Comparative and population genomic landscape of Phellinus noxius: A hypervariable fungus causing root rot in trees.</title>
        <authorList>
            <person name="Chung C.L."/>
            <person name="Lee T.J."/>
            <person name="Akiba M."/>
            <person name="Lee H.H."/>
            <person name="Kuo T.H."/>
            <person name="Liu D."/>
            <person name="Ke H.M."/>
            <person name="Yokoi T."/>
            <person name="Roa M.B."/>
            <person name="Lu M.J."/>
            <person name="Chang Y.Y."/>
            <person name="Ann P.J."/>
            <person name="Tsai J.N."/>
            <person name="Chen C.Y."/>
            <person name="Tzean S.S."/>
            <person name="Ota Y."/>
            <person name="Hattori T."/>
            <person name="Sahashi N."/>
            <person name="Liou R.F."/>
            <person name="Kikuchi T."/>
            <person name="Tsai I.J."/>
        </authorList>
    </citation>
    <scope>NUCLEOTIDE SEQUENCE [LARGE SCALE GENOMIC DNA]</scope>
    <source>
        <strain evidence="3 4">FFPRI411160</strain>
    </source>
</reference>
<comment type="caution">
    <text evidence="3">The sequence shown here is derived from an EMBL/GenBank/DDBJ whole genome shotgun (WGS) entry which is preliminary data.</text>
</comment>
<protein>
    <submittedName>
        <fullName evidence="3">Alpha integrin</fullName>
    </submittedName>
</protein>
<accession>A0A286UT04</accession>
<keyword evidence="4" id="KW-1185">Reference proteome</keyword>
<keyword evidence="3" id="KW-0401">Integrin</keyword>
<dbReference type="Proteomes" id="UP000217199">
    <property type="component" value="Unassembled WGS sequence"/>
</dbReference>
<evidence type="ECO:0000313" key="4">
    <source>
        <dbReference type="Proteomes" id="UP000217199"/>
    </source>
</evidence>
<feature type="domain" description="Aldos-2-ulose dehydratase beta-propeller" evidence="2">
    <location>
        <begin position="136"/>
        <end position="308"/>
    </location>
</feature>
<sequence>MNMNKPSNNEDLGTLYPDFQEKSIDELSEDQSDWPGLITFPFRVKGRRKDDLVVFLPGNERQSSKIILYENPDKKDYARGSVVSNVSSKKKWKKKVLAEVNAPTSCLAIDISRNGFSDIVITADYGESPDAMSSLGGKSLWMENSGTGEGMWETHDIGRYPGLNLMKAGHFSTTFSTQLLASVTSSDPGVSSPFVIFTRPEDIYQSKQWFVTKALPNTLHAIQGYFVVKGANGLLDYLIVSSREGLSVVWYHALEWHSKLLIEVPASSLRSGRHHLGQVHPGQILKDATGYIVSSSSNKGGLLYVFKKQKPGDDPRSTTWSLTELDNFSTPDGSGSIQDLLCADIDEDGIDEIYISVSGTASVAGLYCYKYEQGSFTKYKLSNNSAVKLAYGHFSSPHSFDLAYISFSRPQRLSLLCRAYKSSSIRPTIEDSELIFSIPRSPSMYTVCEIDILTIIGYTLSLVTLPPNSFSTVSVHGCDAIKVLHGVLGWVDDQSELIERSRATGPPGCVTSMLVDSSDGHVRSGNDGAVFVRLRPTTTVHKENLYDNPSNSWKQVTNVIPEQYPYDIQKYEFKWRDARGYSGSSSSRSGTSELLELLGFHVRFENPSSNTEDPEPQEFLANVYFSASAPNFTTDFAKHNVTPWPLKYSAFKETCSIRSCLSNPGGNGGLLYCEDGLDWGHTPPTSYQITRARKVIVPEMYEHAPFWRATKQSIDDDEKGSSKGDGETEIEYPWHAWAASKGTQKRQKWDVSLVFDFPTFVNDDQLQARDTQNECVVA</sequence>